<evidence type="ECO:0000256" key="7">
    <source>
        <dbReference type="SAM" id="Coils"/>
    </source>
</evidence>
<dbReference type="PROSITE" id="PS00036">
    <property type="entry name" value="BZIP_BASIC"/>
    <property type="match status" value="1"/>
</dbReference>
<evidence type="ECO:0000313" key="11">
    <source>
        <dbReference type="Proteomes" id="UP001327560"/>
    </source>
</evidence>
<comment type="subcellular location">
    <subcellularLocation>
        <location evidence="1">Nucleus</location>
    </subcellularLocation>
</comment>
<dbReference type="InterPro" id="IPR004827">
    <property type="entry name" value="bZIP"/>
</dbReference>
<evidence type="ECO:0000256" key="4">
    <source>
        <dbReference type="ARBA" id="ARBA00023125"/>
    </source>
</evidence>
<dbReference type="SMART" id="SM00338">
    <property type="entry name" value="BRLZ"/>
    <property type="match status" value="1"/>
</dbReference>
<keyword evidence="4" id="KW-0238">DNA-binding</keyword>
<evidence type="ECO:0000256" key="6">
    <source>
        <dbReference type="ARBA" id="ARBA00023242"/>
    </source>
</evidence>
<reference evidence="10 11" key="1">
    <citation type="submission" date="2023-10" db="EMBL/GenBank/DDBJ databases">
        <title>Chromosome-scale genome assembly provides insights into flower coloration mechanisms of Canna indica.</title>
        <authorList>
            <person name="Li C."/>
        </authorList>
    </citation>
    <scope>NUCLEOTIDE SEQUENCE [LARGE SCALE GENOMIC DNA]</scope>
    <source>
        <tissue evidence="10">Flower</tissue>
    </source>
</reference>
<accession>A0AAQ3L734</accession>
<keyword evidence="2" id="KW-0938">Abscisic acid signaling pathway</keyword>
<dbReference type="SUPFAM" id="SSF57959">
    <property type="entry name" value="Leucine zipper domain"/>
    <property type="match status" value="1"/>
</dbReference>
<protein>
    <recommendedName>
        <fullName evidence="9">BZIP domain-containing protein</fullName>
    </recommendedName>
</protein>
<organism evidence="10 11">
    <name type="scientific">Canna indica</name>
    <name type="common">Indian-shot</name>
    <dbReference type="NCBI Taxonomy" id="4628"/>
    <lineage>
        <taxon>Eukaryota</taxon>
        <taxon>Viridiplantae</taxon>
        <taxon>Streptophyta</taxon>
        <taxon>Embryophyta</taxon>
        <taxon>Tracheophyta</taxon>
        <taxon>Spermatophyta</taxon>
        <taxon>Magnoliopsida</taxon>
        <taxon>Liliopsida</taxon>
        <taxon>Zingiberales</taxon>
        <taxon>Cannaceae</taxon>
        <taxon>Canna</taxon>
    </lineage>
</organism>
<keyword evidence="6" id="KW-0539">Nucleus</keyword>
<sequence length="187" mass="20343">MEEVWKDISVGTPRQEVPLTPAFSFHQLHTATATAAGLTSINLQDFLAGVFEEANPAPTPGGAGRAAPASLGGPRTGGACVFPTSAGAGSGSPKMRLAKEQRPNASPTNRNGFDRRNKRMIKNRESAARSRARKQAYTNELEMEVNRLMNENNMLKRQRQELLEEMASGQNPVVPNRTLQRTLTAPF</sequence>
<evidence type="ECO:0000313" key="10">
    <source>
        <dbReference type="EMBL" id="WOL18167.1"/>
    </source>
</evidence>
<evidence type="ECO:0000256" key="8">
    <source>
        <dbReference type="SAM" id="MobiDB-lite"/>
    </source>
</evidence>
<dbReference type="PROSITE" id="PS50217">
    <property type="entry name" value="BZIP"/>
    <property type="match status" value="1"/>
</dbReference>
<evidence type="ECO:0000256" key="2">
    <source>
        <dbReference type="ARBA" id="ARBA00022682"/>
    </source>
</evidence>
<dbReference type="FunFam" id="1.20.5.170:FF:000036">
    <property type="entry name" value="ABSCISIC ACID-INSENSITIVE 5-like protein 2"/>
    <property type="match status" value="1"/>
</dbReference>
<dbReference type="Gene3D" id="1.20.5.170">
    <property type="match status" value="1"/>
</dbReference>
<evidence type="ECO:0000256" key="1">
    <source>
        <dbReference type="ARBA" id="ARBA00004123"/>
    </source>
</evidence>
<dbReference type="GO" id="GO:0009738">
    <property type="term" value="P:abscisic acid-activated signaling pathway"/>
    <property type="evidence" value="ECO:0007669"/>
    <property type="project" value="UniProtKB-KW"/>
</dbReference>
<dbReference type="Pfam" id="PF00170">
    <property type="entry name" value="bZIP_1"/>
    <property type="match status" value="1"/>
</dbReference>
<dbReference type="PANTHER" id="PTHR22952">
    <property type="entry name" value="CAMP-RESPONSE ELEMENT BINDING PROTEIN-RELATED"/>
    <property type="match status" value="1"/>
</dbReference>
<feature type="domain" description="BZIP" evidence="9">
    <location>
        <begin position="113"/>
        <end position="166"/>
    </location>
</feature>
<dbReference type="GO" id="GO:0003700">
    <property type="term" value="F:DNA-binding transcription factor activity"/>
    <property type="evidence" value="ECO:0007669"/>
    <property type="project" value="InterPro"/>
</dbReference>
<keyword evidence="7" id="KW-0175">Coiled coil</keyword>
<feature type="region of interest" description="Disordered" evidence="8">
    <location>
        <begin position="78"/>
        <end position="114"/>
    </location>
</feature>
<dbReference type="InterPro" id="IPR043452">
    <property type="entry name" value="BZIP46-like"/>
</dbReference>
<dbReference type="CDD" id="cd14707">
    <property type="entry name" value="bZIP_plant_BZIP46"/>
    <property type="match status" value="1"/>
</dbReference>
<dbReference type="GO" id="GO:0003677">
    <property type="term" value="F:DNA binding"/>
    <property type="evidence" value="ECO:0007669"/>
    <property type="project" value="UniProtKB-KW"/>
</dbReference>
<name>A0AAQ3L734_9LILI</name>
<keyword evidence="3" id="KW-0805">Transcription regulation</keyword>
<proteinExistence type="predicted"/>
<dbReference type="GO" id="GO:0045893">
    <property type="term" value="P:positive regulation of DNA-templated transcription"/>
    <property type="evidence" value="ECO:0007669"/>
    <property type="project" value="InterPro"/>
</dbReference>
<evidence type="ECO:0000256" key="5">
    <source>
        <dbReference type="ARBA" id="ARBA00023163"/>
    </source>
</evidence>
<dbReference type="InterPro" id="IPR046347">
    <property type="entry name" value="bZIP_sf"/>
</dbReference>
<keyword evidence="11" id="KW-1185">Reference proteome</keyword>
<dbReference type="Proteomes" id="UP001327560">
    <property type="component" value="Chromosome 8"/>
</dbReference>
<dbReference type="GO" id="GO:0005634">
    <property type="term" value="C:nucleus"/>
    <property type="evidence" value="ECO:0007669"/>
    <property type="project" value="UniProtKB-SubCell"/>
</dbReference>
<dbReference type="AlphaFoldDB" id="A0AAQ3L734"/>
<dbReference type="EMBL" id="CP136897">
    <property type="protein sequence ID" value="WOL18167.1"/>
    <property type="molecule type" value="Genomic_DNA"/>
</dbReference>
<gene>
    <name evidence="10" type="ORF">Cni_G26960</name>
</gene>
<evidence type="ECO:0000259" key="9">
    <source>
        <dbReference type="PROSITE" id="PS50217"/>
    </source>
</evidence>
<evidence type="ECO:0000256" key="3">
    <source>
        <dbReference type="ARBA" id="ARBA00023015"/>
    </source>
</evidence>
<dbReference type="PANTHER" id="PTHR22952:SF433">
    <property type="entry name" value="PROTEIN FD"/>
    <property type="match status" value="1"/>
</dbReference>
<feature type="coiled-coil region" evidence="7">
    <location>
        <begin position="138"/>
        <end position="165"/>
    </location>
</feature>
<keyword evidence="5" id="KW-0804">Transcription</keyword>